<proteinExistence type="predicted"/>
<protein>
    <submittedName>
        <fullName evidence="2">Uncharacterized protein</fullName>
    </submittedName>
</protein>
<evidence type="ECO:0000313" key="3">
    <source>
        <dbReference type="Proteomes" id="UP000324222"/>
    </source>
</evidence>
<organism evidence="2 3">
    <name type="scientific">Portunus trituberculatus</name>
    <name type="common">Swimming crab</name>
    <name type="synonym">Neptunus trituberculatus</name>
    <dbReference type="NCBI Taxonomy" id="210409"/>
    <lineage>
        <taxon>Eukaryota</taxon>
        <taxon>Metazoa</taxon>
        <taxon>Ecdysozoa</taxon>
        <taxon>Arthropoda</taxon>
        <taxon>Crustacea</taxon>
        <taxon>Multicrustacea</taxon>
        <taxon>Malacostraca</taxon>
        <taxon>Eumalacostraca</taxon>
        <taxon>Eucarida</taxon>
        <taxon>Decapoda</taxon>
        <taxon>Pleocyemata</taxon>
        <taxon>Brachyura</taxon>
        <taxon>Eubrachyura</taxon>
        <taxon>Portunoidea</taxon>
        <taxon>Portunidae</taxon>
        <taxon>Portuninae</taxon>
        <taxon>Portunus</taxon>
    </lineage>
</organism>
<evidence type="ECO:0000256" key="1">
    <source>
        <dbReference type="SAM" id="MobiDB-lite"/>
    </source>
</evidence>
<feature type="compositionally biased region" description="Basic and acidic residues" evidence="1">
    <location>
        <begin position="79"/>
        <end position="88"/>
    </location>
</feature>
<comment type="caution">
    <text evidence="2">The sequence shown here is derived from an EMBL/GenBank/DDBJ whole genome shotgun (WGS) entry which is preliminary data.</text>
</comment>
<dbReference type="Proteomes" id="UP000324222">
    <property type="component" value="Unassembled WGS sequence"/>
</dbReference>
<reference evidence="2 3" key="1">
    <citation type="submission" date="2019-05" db="EMBL/GenBank/DDBJ databases">
        <title>Another draft genome of Portunus trituberculatus and its Hox gene families provides insights of decapod evolution.</title>
        <authorList>
            <person name="Jeong J.-H."/>
            <person name="Song I."/>
            <person name="Kim S."/>
            <person name="Choi T."/>
            <person name="Kim D."/>
            <person name="Ryu S."/>
            <person name="Kim W."/>
        </authorList>
    </citation>
    <scope>NUCLEOTIDE SEQUENCE [LARGE SCALE GENOMIC DNA]</scope>
    <source>
        <tissue evidence="2">Muscle</tissue>
    </source>
</reference>
<name>A0A5B7J9B7_PORTR</name>
<dbReference type="EMBL" id="VSRR010092473">
    <property type="protein sequence ID" value="MPC92782.1"/>
    <property type="molecule type" value="Genomic_DNA"/>
</dbReference>
<sequence length="88" mass="9137">MHVHTSGVALLQAVNTTAGGESRPATRLAMSRPGTSSQGREGAAIIPMPKDATMGRARAPKGTQKSSSSSNTGRRRARIHDTIRSSPG</sequence>
<accession>A0A5B7J9B7</accession>
<feature type="region of interest" description="Disordered" evidence="1">
    <location>
        <begin position="1"/>
        <end position="88"/>
    </location>
</feature>
<dbReference type="AlphaFoldDB" id="A0A5B7J9B7"/>
<feature type="compositionally biased region" description="Polar residues" evidence="1">
    <location>
        <begin position="63"/>
        <end position="72"/>
    </location>
</feature>
<gene>
    <name evidence="2" type="ORF">E2C01_087889</name>
</gene>
<evidence type="ECO:0000313" key="2">
    <source>
        <dbReference type="EMBL" id="MPC92782.1"/>
    </source>
</evidence>
<keyword evidence="3" id="KW-1185">Reference proteome</keyword>